<sequence>MATCEVVEELHRGGSSGVTTSYWYCNYSLSLVINVEPIHVFIPSNSKRARSGREAEARQQSRLILNLSRQRVLLCSDLLCSALLCSALLPPSPSPDDSTQRRTAATAGGGGAMTLAGARHIIIIITIILASTSDDQVLRGMVYTIAFVCATRETVYSVEYQSLQSRRGMNE</sequence>
<reference evidence="2" key="1">
    <citation type="submission" date="2009-05" db="EMBL/GenBank/DDBJ databases">
        <title>The genome sequence of Ajellomyces capsulatus strain H143.</title>
        <authorList>
            <person name="Champion M."/>
            <person name="Cuomo C.A."/>
            <person name="Ma L.-J."/>
            <person name="Henn M.R."/>
            <person name="Sil A."/>
            <person name="Goldman B."/>
            <person name="Young S.K."/>
            <person name="Kodira C.D."/>
            <person name="Zeng Q."/>
            <person name="Koehrsen M."/>
            <person name="Alvarado L."/>
            <person name="Berlin A.M."/>
            <person name="Borenstein D."/>
            <person name="Chen Z."/>
            <person name="Engels R."/>
            <person name="Freedman E."/>
            <person name="Gellesch M."/>
            <person name="Goldberg J."/>
            <person name="Griggs A."/>
            <person name="Gujja S."/>
            <person name="Heiman D.I."/>
            <person name="Hepburn T.A."/>
            <person name="Howarth C."/>
            <person name="Jen D."/>
            <person name="Larson L."/>
            <person name="Lewis B."/>
            <person name="Mehta T."/>
            <person name="Park D."/>
            <person name="Pearson M."/>
            <person name="Roberts A."/>
            <person name="Saif S."/>
            <person name="Shea T.D."/>
            <person name="Shenoy N."/>
            <person name="Sisk P."/>
            <person name="Stolte C."/>
            <person name="Sykes S."/>
            <person name="Walk T."/>
            <person name="White J."/>
            <person name="Yandava C."/>
            <person name="Klein B."/>
            <person name="McEwen J.G."/>
            <person name="Puccia R."/>
            <person name="Goldman G.H."/>
            <person name="Felipe M.S."/>
            <person name="Nino-Vega G."/>
            <person name="San-Blas G."/>
            <person name="Taylor J.W."/>
            <person name="Mendoza L."/>
            <person name="Galagan J.E."/>
            <person name="Nusbaum C."/>
            <person name="Birren B.W."/>
        </authorList>
    </citation>
    <scope>NUCLEOTIDE SEQUENCE [LARGE SCALE GENOMIC DNA]</scope>
    <source>
        <strain evidence="2">H143</strain>
    </source>
</reference>
<dbReference type="HOGENOM" id="CLU_133343_0_0_1"/>
<dbReference type="OMA" id="YTIAFVC"/>
<gene>
    <name evidence="1" type="ORF">HCDG_01782</name>
</gene>
<accession>C6H5T1</accession>
<organism evidence="1 2">
    <name type="scientific">Ajellomyces capsulatus (strain H143)</name>
    <name type="common">Darling's disease fungus</name>
    <name type="synonym">Histoplasma capsulatum</name>
    <dbReference type="NCBI Taxonomy" id="544712"/>
    <lineage>
        <taxon>Eukaryota</taxon>
        <taxon>Fungi</taxon>
        <taxon>Dikarya</taxon>
        <taxon>Ascomycota</taxon>
        <taxon>Pezizomycotina</taxon>
        <taxon>Eurotiomycetes</taxon>
        <taxon>Eurotiomycetidae</taxon>
        <taxon>Onygenales</taxon>
        <taxon>Ajellomycetaceae</taxon>
        <taxon>Histoplasma</taxon>
    </lineage>
</organism>
<evidence type="ECO:0000313" key="1">
    <source>
        <dbReference type="EMBL" id="EER43752.1"/>
    </source>
</evidence>
<protein>
    <submittedName>
        <fullName evidence="1">Uncharacterized protein</fullName>
    </submittedName>
</protein>
<proteinExistence type="predicted"/>
<evidence type="ECO:0000313" key="2">
    <source>
        <dbReference type="Proteomes" id="UP000002624"/>
    </source>
</evidence>
<dbReference type="EMBL" id="GG692420">
    <property type="protein sequence ID" value="EER43752.1"/>
    <property type="molecule type" value="Genomic_DNA"/>
</dbReference>
<name>C6H5T1_AJECH</name>
<dbReference type="Proteomes" id="UP000002624">
    <property type="component" value="Unassembled WGS sequence"/>
</dbReference>
<dbReference type="VEuPathDB" id="FungiDB:HCDG_01782"/>
<dbReference type="AlphaFoldDB" id="C6H5T1"/>